<evidence type="ECO:0000256" key="1">
    <source>
        <dbReference type="SAM" id="MobiDB-lite"/>
    </source>
</evidence>
<gene>
    <name evidence="2" type="ORF">OM076_19305</name>
</gene>
<dbReference type="EMBL" id="JAPDOD010000018">
    <property type="protein sequence ID" value="MDA0162429.1"/>
    <property type="molecule type" value="Genomic_DNA"/>
</dbReference>
<evidence type="ECO:0000313" key="2">
    <source>
        <dbReference type="EMBL" id="MDA0162429.1"/>
    </source>
</evidence>
<accession>A0A9X3MTQ6</accession>
<keyword evidence="3" id="KW-1185">Reference proteome</keyword>
<organism evidence="2 3">
    <name type="scientific">Solirubrobacter ginsenosidimutans</name>
    <dbReference type="NCBI Taxonomy" id="490573"/>
    <lineage>
        <taxon>Bacteria</taxon>
        <taxon>Bacillati</taxon>
        <taxon>Actinomycetota</taxon>
        <taxon>Thermoleophilia</taxon>
        <taxon>Solirubrobacterales</taxon>
        <taxon>Solirubrobacteraceae</taxon>
        <taxon>Solirubrobacter</taxon>
    </lineage>
</organism>
<dbReference type="AlphaFoldDB" id="A0A9X3MTQ6"/>
<dbReference type="Proteomes" id="UP001149140">
    <property type="component" value="Unassembled WGS sequence"/>
</dbReference>
<sequence length="66" mass="7030">MCLQCRGLGKVIVHHSKTYRETSHCYVCDGAGRVKLMKDGRPEPGFGWGVGTSVAPPGRGESAKVA</sequence>
<protein>
    <submittedName>
        <fullName evidence="2">Uncharacterized protein</fullName>
    </submittedName>
</protein>
<proteinExistence type="predicted"/>
<reference evidence="2" key="1">
    <citation type="submission" date="2022-10" db="EMBL/GenBank/DDBJ databases">
        <title>The WGS of Solirubrobacter ginsenosidimutans DSM 21036.</title>
        <authorList>
            <person name="Jiang Z."/>
        </authorList>
    </citation>
    <scope>NUCLEOTIDE SEQUENCE</scope>
    <source>
        <strain evidence="2">DSM 21036</strain>
    </source>
</reference>
<feature type="region of interest" description="Disordered" evidence="1">
    <location>
        <begin position="47"/>
        <end position="66"/>
    </location>
</feature>
<evidence type="ECO:0000313" key="3">
    <source>
        <dbReference type="Proteomes" id="UP001149140"/>
    </source>
</evidence>
<comment type="caution">
    <text evidence="2">The sequence shown here is derived from an EMBL/GenBank/DDBJ whole genome shotgun (WGS) entry which is preliminary data.</text>
</comment>
<name>A0A9X3MTQ6_9ACTN</name>